<feature type="compositionally biased region" description="Low complexity" evidence="7">
    <location>
        <begin position="81"/>
        <end position="90"/>
    </location>
</feature>
<dbReference type="Pfam" id="PF23180">
    <property type="entry name" value="ALE2_N"/>
    <property type="match status" value="1"/>
</dbReference>
<evidence type="ECO:0000259" key="9">
    <source>
        <dbReference type="PROSITE" id="PS50011"/>
    </source>
</evidence>
<keyword evidence="11" id="KW-1185">Reference proteome</keyword>
<dbReference type="Gene3D" id="3.30.200.20">
    <property type="entry name" value="Phosphorylase Kinase, domain 1"/>
    <property type="match status" value="1"/>
</dbReference>
<keyword evidence="4" id="KW-0418">Kinase</keyword>
<proteinExistence type="predicted"/>
<dbReference type="GO" id="GO:0004674">
    <property type="term" value="F:protein serine/threonine kinase activity"/>
    <property type="evidence" value="ECO:0007669"/>
    <property type="project" value="UniProtKB-KW"/>
</dbReference>
<evidence type="ECO:0000313" key="11">
    <source>
        <dbReference type="Proteomes" id="UP001189624"/>
    </source>
</evidence>
<evidence type="ECO:0000256" key="3">
    <source>
        <dbReference type="ARBA" id="ARBA00022741"/>
    </source>
</evidence>
<dbReference type="GO" id="GO:0005524">
    <property type="term" value="F:ATP binding"/>
    <property type="evidence" value="ECO:0007669"/>
    <property type="project" value="UniProtKB-UniRule"/>
</dbReference>
<gene>
    <name evidence="10" type="ORF">AYBTSS11_LOCUS14521</name>
</gene>
<keyword evidence="8" id="KW-0812">Transmembrane</keyword>
<keyword evidence="2" id="KW-0808">Transferase</keyword>
<evidence type="ECO:0000256" key="6">
    <source>
        <dbReference type="PROSITE-ProRule" id="PRU10141"/>
    </source>
</evidence>
<organism evidence="10 11">
    <name type="scientific">Sphenostylis stenocarpa</name>
    <dbReference type="NCBI Taxonomy" id="92480"/>
    <lineage>
        <taxon>Eukaryota</taxon>
        <taxon>Viridiplantae</taxon>
        <taxon>Streptophyta</taxon>
        <taxon>Embryophyta</taxon>
        <taxon>Tracheophyta</taxon>
        <taxon>Spermatophyta</taxon>
        <taxon>Magnoliopsida</taxon>
        <taxon>eudicotyledons</taxon>
        <taxon>Gunneridae</taxon>
        <taxon>Pentapetalae</taxon>
        <taxon>rosids</taxon>
        <taxon>fabids</taxon>
        <taxon>Fabales</taxon>
        <taxon>Fabaceae</taxon>
        <taxon>Papilionoideae</taxon>
        <taxon>50 kb inversion clade</taxon>
        <taxon>NPAAA clade</taxon>
        <taxon>indigoferoid/millettioid clade</taxon>
        <taxon>Phaseoleae</taxon>
        <taxon>Sphenostylis</taxon>
    </lineage>
</organism>
<dbReference type="Gene3D" id="1.10.510.10">
    <property type="entry name" value="Transferase(Phosphotransferase) domain 1"/>
    <property type="match status" value="1"/>
</dbReference>
<dbReference type="InterPro" id="IPR017441">
    <property type="entry name" value="Protein_kinase_ATP_BS"/>
</dbReference>
<dbReference type="InterPro" id="IPR001245">
    <property type="entry name" value="Ser-Thr/Tyr_kinase_cat_dom"/>
</dbReference>
<dbReference type="InterPro" id="IPR008271">
    <property type="entry name" value="Ser/Thr_kinase_AS"/>
</dbReference>
<protein>
    <recommendedName>
        <fullName evidence="9">Protein kinase domain-containing protein</fullName>
    </recommendedName>
</protein>
<evidence type="ECO:0000256" key="8">
    <source>
        <dbReference type="SAM" id="Phobius"/>
    </source>
</evidence>
<dbReference type="FunFam" id="3.30.200.20:FF:000146">
    <property type="entry name" value="receptor-like serine/threonine-protein kinase ALE2"/>
    <property type="match status" value="1"/>
</dbReference>
<evidence type="ECO:0000256" key="1">
    <source>
        <dbReference type="ARBA" id="ARBA00022527"/>
    </source>
</evidence>
<dbReference type="Gramene" id="rna-AYBTSS11_LOCUS14521">
    <property type="protein sequence ID" value="CAJ1950953.1"/>
    <property type="gene ID" value="gene-AYBTSS11_LOCUS14521"/>
</dbReference>
<feature type="region of interest" description="Disordered" evidence="7">
    <location>
        <begin position="76"/>
        <end position="104"/>
    </location>
</feature>
<evidence type="ECO:0000313" key="10">
    <source>
        <dbReference type="EMBL" id="CAJ1950953.1"/>
    </source>
</evidence>
<dbReference type="InterPro" id="IPR057597">
    <property type="entry name" value="ALE2_N"/>
</dbReference>
<evidence type="ECO:0000256" key="7">
    <source>
        <dbReference type="SAM" id="MobiDB-lite"/>
    </source>
</evidence>
<feature type="region of interest" description="Disordered" evidence="7">
    <location>
        <begin position="363"/>
        <end position="392"/>
    </location>
</feature>
<dbReference type="PROSITE" id="PS00108">
    <property type="entry name" value="PROTEIN_KINASE_ST"/>
    <property type="match status" value="1"/>
</dbReference>
<accession>A0AA86VJM9</accession>
<dbReference type="EMBL" id="OY731401">
    <property type="protein sequence ID" value="CAJ1950953.1"/>
    <property type="molecule type" value="Genomic_DNA"/>
</dbReference>
<sequence>MTDNGEVALHVALMTLLCLSLDVTCIVVDLVFLQEKMGLQLIFLLIELHLVVCTQQVHEYAATNLQHSGDRSHFSIAIPPSKSSSEGHSSIAHPPSKFSSGVPSSIALSPSKSVHKAPTIIWTHGSVDSPISHLKHHYSKRKSNNPTIAPIYPVQAPTYNHQGPSVFKSRPPFFSPNIKDIHAPALAPSPAIVPGHLDVPSTSPRISPLGSSLQRKKTPPPAYELVLPPPPPNKDCLSTTCSEPLTYTPPGSPCGCVWPFQVKLDINIAIYKFFPLVAVLAKEIAASVLLNHTQVRIVGADAASQQLEKTIVLIDLVPKGVKFDDTTAFIIYKKFWRREILIDTAVFGAYEVLYVQYPGLPPSPPSSPSDASVTDGEPNPGHDNNGVMMKPLGVDIPKKKKEGSNGRMIVIIVLSSVTGFVVFLGLAWICVLKCRAHVHEHESVPDGLISSSSKQSRAARSLAHGIRSGSGSQSFNSGTITYTGSAKIFTLNDLEKATNNFDSSRILGEGGFGLVYKGVLNDGRDVAVKVLKRDDQRGGREFLAEVEMLGRLHHRNLVKLFGICIEKQTRCLVYELVPNGSVESHLHGSDKKTDPLDWNARMKIALGAARGLAYLHEDSNPCVIHRDFKASNILLEYDFTPKVSDFGLARTALDERNKHISTHVMGTFGYLAPEYAMTGHLLVKSDVYSYGVVLLELLTGRKPVDLSQPPGQENLVTWARPLLTSKEGLQMIIDPVVKPNISVDTVVKVAAIASMCVQPEVSQRPFMGEVVQALKLVCSEFEETDYLRSTSYQEGLLTDVEGKFSETSGERVEFSEYQKTLSGYQSGEEKVELSASELLGTTGQEFESFRRYSRSGPLTIGKKRQFWQKLRSLSRGSTSEHGFSTKLWPGSH</sequence>
<evidence type="ECO:0000256" key="5">
    <source>
        <dbReference type="ARBA" id="ARBA00022840"/>
    </source>
</evidence>
<keyword evidence="8" id="KW-0472">Membrane</keyword>
<dbReference type="CDD" id="cd14066">
    <property type="entry name" value="STKc_IRAK"/>
    <property type="match status" value="1"/>
</dbReference>
<evidence type="ECO:0000256" key="2">
    <source>
        <dbReference type="ARBA" id="ARBA00022679"/>
    </source>
</evidence>
<keyword evidence="8" id="KW-1133">Transmembrane helix</keyword>
<dbReference type="FunFam" id="1.10.510.10:FF:000051">
    <property type="entry name" value="Receptor-like serine/threonine-protein kinase ALE2"/>
    <property type="match status" value="1"/>
</dbReference>
<dbReference type="InterPro" id="IPR011009">
    <property type="entry name" value="Kinase-like_dom_sf"/>
</dbReference>
<dbReference type="PANTHER" id="PTHR47989:SF45">
    <property type="entry name" value="OS01G0709500 PROTEIN"/>
    <property type="match status" value="1"/>
</dbReference>
<keyword evidence="5 6" id="KW-0067">ATP-binding</keyword>
<dbReference type="SUPFAM" id="SSF56112">
    <property type="entry name" value="Protein kinase-like (PK-like)"/>
    <property type="match status" value="1"/>
</dbReference>
<dbReference type="PROSITE" id="PS00107">
    <property type="entry name" value="PROTEIN_KINASE_ATP"/>
    <property type="match status" value="1"/>
</dbReference>
<dbReference type="InterPro" id="IPR000719">
    <property type="entry name" value="Prot_kinase_dom"/>
</dbReference>
<dbReference type="AlphaFoldDB" id="A0AA86VJM9"/>
<feature type="domain" description="Protein kinase" evidence="9">
    <location>
        <begin position="501"/>
        <end position="777"/>
    </location>
</feature>
<reference evidence="10" key="1">
    <citation type="submission" date="2023-10" db="EMBL/GenBank/DDBJ databases">
        <authorList>
            <person name="Domelevo Entfellner J.-B."/>
        </authorList>
    </citation>
    <scope>NUCLEOTIDE SEQUENCE</scope>
</reference>
<feature type="transmembrane region" description="Helical" evidence="8">
    <location>
        <begin position="12"/>
        <end position="33"/>
    </location>
</feature>
<dbReference type="PANTHER" id="PTHR47989">
    <property type="entry name" value="OS01G0750732 PROTEIN"/>
    <property type="match status" value="1"/>
</dbReference>
<dbReference type="PROSITE" id="PS50011">
    <property type="entry name" value="PROTEIN_KINASE_DOM"/>
    <property type="match status" value="1"/>
</dbReference>
<dbReference type="Pfam" id="PF07714">
    <property type="entry name" value="PK_Tyr_Ser-Thr"/>
    <property type="match status" value="1"/>
</dbReference>
<feature type="binding site" evidence="6">
    <location>
        <position position="529"/>
    </location>
    <ligand>
        <name>ATP</name>
        <dbReference type="ChEBI" id="CHEBI:30616"/>
    </ligand>
</feature>
<feature type="transmembrane region" description="Helical" evidence="8">
    <location>
        <begin position="408"/>
        <end position="429"/>
    </location>
</feature>
<keyword evidence="1" id="KW-0723">Serine/threonine-protein kinase</keyword>
<keyword evidence="3 6" id="KW-0547">Nucleotide-binding</keyword>
<dbReference type="Proteomes" id="UP001189624">
    <property type="component" value="Chromosome 4"/>
</dbReference>
<evidence type="ECO:0000256" key="4">
    <source>
        <dbReference type="ARBA" id="ARBA00022777"/>
    </source>
</evidence>
<name>A0AA86VJM9_9FABA</name>